<protein>
    <submittedName>
        <fullName evidence="10">DnaJ domain protein, putative</fullName>
    </submittedName>
</protein>
<evidence type="ECO:0000259" key="9">
    <source>
        <dbReference type="PROSITE" id="PS51188"/>
    </source>
</evidence>
<keyword evidence="11" id="KW-1185">Reference proteome</keyword>
<keyword evidence="1 6" id="KW-0479">Metal-binding</keyword>
<dbReference type="Gene3D" id="2.60.260.20">
    <property type="entry name" value="Urease metallochaperone UreE, N-terminal domain"/>
    <property type="match status" value="2"/>
</dbReference>
<dbReference type="Proteomes" id="UP000001699">
    <property type="component" value="Unassembled WGS sequence"/>
</dbReference>
<feature type="zinc finger region" description="CR-type" evidence="6">
    <location>
        <begin position="157"/>
        <end position="239"/>
    </location>
</feature>
<evidence type="ECO:0000256" key="7">
    <source>
        <dbReference type="SAM" id="SignalP"/>
    </source>
</evidence>
<dbReference type="OrthoDB" id="550424at2759"/>
<feature type="chain" id="PRO_5002760256" evidence="7">
    <location>
        <begin position="20"/>
        <end position="427"/>
    </location>
</feature>
<dbReference type="InterPro" id="IPR008971">
    <property type="entry name" value="HSP40/DnaJ_pept-bd"/>
</dbReference>
<dbReference type="Gene3D" id="2.10.230.10">
    <property type="entry name" value="Heat shock protein DnaJ, cysteine-rich domain"/>
    <property type="match status" value="1"/>
</dbReference>
<dbReference type="GO" id="GO:0008270">
    <property type="term" value="F:zinc ion binding"/>
    <property type="evidence" value="ECO:0007669"/>
    <property type="project" value="UniProtKB-KW"/>
</dbReference>
<dbReference type="CDD" id="cd06257">
    <property type="entry name" value="DnaJ"/>
    <property type="match status" value="1"/>
</dbReference>
<dbReference type="InterPro" id="IPR036410">
    <property type="entry name" value="HSP_DnaJ_Cys-rich_dom_sf"/>
</dbReference>
<dbReference type="InterPro" id="IPR036869">
    <property type="entry name" value="J_dom_sf"/>
</dbReference>
<dbReference type="InterPro" id="IPR002939">
    <property type="entry name" value="DnaJ_C"/>
</dbReference>
<dbReference type="HOGENOM" id="CLU_017633_0_2_1"/>
<dbReference type="FunFam" id="2.10.230.10:FF:000002">
    <property type="entry name" value="Molecular chaperone DnaJ"/>
    <property type="match status" value="1"/>
</dbReference>
<dbReference type="InterPro" id="IPR044713">
    <property type="entry name" value="DNJA1/2-like"/>
</dbReference>
<evidence type="ECO:0000259" key="8">
    <source>
        <dbReference type="PROSITE" id="PS50076"/>
    </source>
</evidence>
<dbReference type="Gene3D" id="1.10.287.110">
    <property type="entry name" value="DnaJ domain"/>
    <property type="match status" value="1"/>
</dbReference>
<feature type="domain" description="J" evidence="8">
    <location>
        <begin position="22"/>
        <end position="97"/>
    </location>
</feature>
<dbReference type="GO" id="GO:0051082">
    <property type="term" value="F:unfolded protein binding"/>
    <property type="evidence" value="ECO:0007669"/>
    <property type="project" value="InterPro"/>
</dbReference>
<evidence type="ECO:0000256" key="1">
    <source>
        <dbReference type="ARBA" id="ARBA00022723"/>
    </source>
</evidence>
<dbReference type="InterPro" id="IPR001623">
    <property type="entry name" value="DnaJ_domain"/>
</dbReference>
<dbReference type="SUPFAM" id="SSF57938">
    <property type="entry name" value="DnaJ/Hsp40 cysteine-rich domain"/>
    <property type="match status" value="1"/>
</dbReference>
<keyword evidence="2" id="KW-0677">Repeat</keyword>
<dbReference type="Pfam" id="PF00226">
    <property type="entry name" value="DnaJ"/>
    <property type="match status" value="1"/>
</dbReference>
<accession>B0XWB9</accession>
<keyword evidence="4 6" id="KW-0862">Zinc</keyword>
<dbReference type="InterPro" id="IPR001305">
    <property type="entry name" value="HSP_DnaJ_Cys-rich_dom"/>
</dbReference>
<feature type="domain" description="CR-type" evidence="9">
    <location>
        <begin position="157"/>
        <end position="239"/>
    </location>
</feature>
<evidence type="ECO:0000256" key="4">
    <source>
        <dbReference type="ARBA" id="ARBA00022833"/>
    </source>
</evidence>
<evidence type="ECO:0000256" key="3">
    <source>
        <dbReference type="ARBA" id="ARBA00022771"/>
    </source>
</evidence>
<evidence type="ECO:0000256" key="5">
    <source>
        <dbReference type="ARBA" id="ARBA00023186"/>
    </source>
</evidence>
<dbReference type="PROSITE" id="PS51188">
    <property type="entry name" value="ZF_CR"/>
    <property type="match status" value="1"/>
</dbReference>
<evidence type="ECO:0000256" key="6">
    <source>
        <dbReference type="PROSITE-ProRule" id="PRU00546"/>
    </source>
</evidence>
<organism evidence="10 11">
    <name type="scientific">Aspergillus fumigatus (strain CBS 144.89 / FGSC A1163 / CEA10)</name>
    <name type="common">Neosartorya fumigata</name>
    <dbReference type="NCBI Taxonomy" id="451804"/>
    <lineage>
        <taxon>Eukaryota</taxon>
        <taxon>Fungi</taxon>
        <taxon>Dikarya</taxon>
        <taxon>Ascomycota</taxon>
        <taxon>Pezizomycotina</taxon>
        <taxon>Eurotiomycetes</taxon>
        <taxon>Eurotiomycetidae</taxon>
        <taxon>Eurotiales</taxon>
        <taxon>Aspergillaceae</taxon>
        <taxon>Aspergillus</taxon>
        <taxon>Aspergillus subgen. Fumigati</taxon>
    </lineage>
</organism>
<dbReference type="AlphaFoldDB" id="B0XWB9"/>
<keyword evidence="5" id="KW-0143">Chaperone</keyword>
<dbReference type="Pfam" id="PF00684">
    <property type="entry name" value="DnaJ_CXXCXGXG"/>
    <property type="match status" value="1"/>
</dbReference>
<keyword evidence="3 6" id="KW-0863">Zinc-finger</keyword>
<name>B0XWB9_ASPFC</name>
<dbReference type="PROSITE" id="PS50076">
    <property type="entry name" value="DNAJ_2"/>
    <property type="match status" value="1"/>
</dbReference>
<dbReference type="CDD" id="cd10719">
    <property type="entry name" value="DnaJ_zf"/>
    <property type="match status" value="1"/>
</dbReference>
<feature type="signal peptide" evidence="7">
    <location>
        <begin position="1"/>
        <end position="19"/>
    </location>
</feature>
<reference evidence="10 11" key="1">
    <citation type="journal article" date="2008" name="PLoS Genet.">
        <title>Genomic islands in the pathogenic filamentous fungus Aspergillus fumigatus.</title>
        <authorList>
            <person name="Fedorova N.D."/>
            <person name="Khaldi N."/>
            <person name="Joardar V.S."/>
            <person name="Maiti R."/>
            <person name="Amedeo P."/>
            <person name="Anderson M.J."/>
            <person name="Crabtree J."/>
            <person name="Silva J.C."/>
            <person name="Badger J.H."/>
            <person name="Albarraq A."/>
            <person name="Angiuoli S."/>
            <person name="Bussey H."/>
            <person name="Bowyer P."/>
            <person name="Cotty P.J."/>
            <person name="Dyer P.S."/>
            <person name="Egan A."/>
            <person name="Galens K."/>
            <person name="Fraser-Liggett C.M."/>
            <person name="Haas B.J."/>
            <person name="Inman J.M."/>
            <person name="Kent R."/>
            <person name="Lemieux S."/>
            <person name="Malavazi I."/>
            <person name="Orvis J."/>
            <person name="Roemer T."/>
            <person name="Ronning C.M."/>
            <person name="Sundaram J.P."/>
            <person name="Sutton G."/>
            <person name="Turner G."/>
            <person name="Venter J.C."/>
            <person name="White O.R."/>
            <person name="Whitty B.R."/>
            <person name="Youngman P."/>
            <person name="Wolfe K.H."/>
            <person name="Goldman G.H."/>
            <person name="Wortman J.R."/>
            <person name="Jiang B."/>
            <person name="Denning D.W."/>
            <person name="Nierman W.C."/>
        </authorList>
    </citation>
    <scope>NUCLEOTIDE SEQUENCE [LARGE SCALE GENOMIC DNA]</scope>
    <source>
        <strain evidence="11">CBS 144.89 / FGSC A1163 / CEA10</strain>
    </source>
</reference>
<evidence type="ECO:0000313" key="10">
    <source>
        <dbReference type="EMBL" id="EDP54371.1"/>
    </source>
</evidence>
<dbReference type="Pfam" id="PF01556">
    <property type="entry name" value="DnaJ_C"/>
    <property type="match status" value="1"/>
</dbReference>
<dbReference type="PhylomeDB" id="B0XWB9"/>
<dbReference type="SMART" id="SM00271">
    <property type="entry name" value="DnaJ"/>
    <property type="match status" value="1"/>
</dbReference>
<proteinExistence type="predicted"/>
<evidence type="ECO:0000256" key="2">
    <source>
        <dbReference type="ARBA" id="ARBA00022737"/>
    </source>
</evidence>
<keyword evidence="7" id="KW-0732">Signal</keyword>
<dbReference type="PRINTS" id="PR00625">
    <property type="entry name" value="JDOMAIN"/>
</dbReference>
<dbReference type="SUPFAM" id="SSF46565">
    <property type="entry name" value="Chaperone J-domain"/>
    <property type="match status" value="1"/>
</dbReference>
<dbReference type="PANTHER" id="PTHR43888">
    <property type="entry name" value="DNAJ-LIKE-2, ISOFORM A-RELATED"/>
    <property type="match status" value="1"/>
</dbReference>
<evidence type="ECO:0000313" key="11">
    <source>
        <dbReference type="Proteomes" id="UP000001699"/>
    </source>
</evidence>
<dbReference type="CDD" id="cd10747">
    <property type="entry name" value="DnaJ_C"/>
    <property type="match status" value="1"/>
</dbReference>
<dbReference type="GO" id="GO:0006457">
    <property type="term" value="P:protein folding"/>
    <property type="evidence" value="ECO:0007669"/>
    <property type="project" value="InterPro"/>
</dbReference>
<sequence>MRLITILLVIALCLVLALAKEDYYKILGLDRSASERDIKRAYRTLSKKFHPDKNPFMGSFKYDGRGDETARERFVEIADAYDVLSTPATRKIYDQYGHEGIEQHRQGGTAGRPANDPFDLFSRFFGGGGHFGHAPGHRRGPDMEMRVALPLRDFYTGREIRFGIEKQQICDACEGTGSADRQVVTCPKCNGRGRVIQKHMLAPGMYQQVQMTCDACHGQGKTIKKPCPVCAGQRVVRREVETVATVEPGMDKGTRLVFENEGDESPDWVAGDLILVLEEKEPELAADEARRTDGTFFRRKGRHLFWREVLSLREAWMGDWTRNITHLDGHVVQLSRKRGEVVQPLSVETVKGEGMPFYSEGHLHEHHDHDSEPGNLYVEYTVILPDQMESGMEKDFWAMWEKWRKKHGVDLGKDSGRPIPLEGKDEL</sequence>
<dbReference type="SUPFAM" id="SSF49493">
    <property type="entry name" value="HSP40/DnaJ peptide-binding domain"/>
    <property type="match status" value="2"/>
</dbReference>
<gene>
    <name evidence="10" type="ORF">AFUB_024270</name>
</gene>
<dbReference type="EMBL" id="DS499595">
    <property type="protein sequence ID" value="EDP54371.1"/>
    <property type="molecule type" value="Genomic_DNA"/>
</dbReference>
<dbReference type="GO" id="GO:0030544">
    <property type="term" value="F:Hsp70 protein binding"/>
    <property type="evidence" value="ECO:0007669"/>
    <property type="project" value="InterPro"/>
</dbReference>